<feature type="non-terminal residue" evidence="2">
    <location>
        <position position="154"/>
    </location>
</feature>
<evidence type="ECO:0000313" key="3">
    <source>
        <dbReference type="EMBL" id="CAF4886649.1"/>
    </source>
</evidence>
<dbReference type="EMBL" id="CAJOBS010004715">
    <property type="protein sequence ID" value="CAF4886649.1"/>
    <property type="molecule type" value="Genomic_DNA"/>
</dbReference>
<proteinExistence type="predicted"/>
<organism evidence="2 4">
    <name type="scientific">Rotaria socialis</name>
    <dbReference type="NCBI Taxonomy" id="392032"/>
    <lineage>
        <taxon>Eukaryota</taxon>
        <taxon>Metazoa</taxon>
        <taxon>Spiralia</taxon>
        <taxon>Gnathifera</taxon>
        <taxon>Rotifera</taxon>
        <taxon>Eurotatoria</taxon>
        <taxon>Bdelloidea</taxon>
        <taxon>Philodinida</taxon>
        <taxon>Philodinidae</taxon>
        <taxon>Rotaria</taxon>
    </lineage>
</organism>
<reference evidence="2" key="1">
    <citation type="submission" date="2021-02" db="EMBL/GenBank/DDBJ databases">
        <authorList>
            <person name="Nowell W R."/>
        </authorList>
    </citation>
    <scope>NUCLEOTIDE SEQUENCE</scope>
</reference>
<dbReference type="EMBL" id="CAJNYV010004104">
    <property type="protein sequence ID" value="CAF3645472.1"/>
    <property type="molecule type" value="Genomic_DNA"/>
</dbReference>
<comment type="caution">
    <text evidence="2">The sequence shown here is derived from an EMBL/GenBank/DDBJ whole genome shotgun (WGS) entry which is preliminary data.</text>
</comment>
<feature type="region of interest" description="Disordered" evidence="1">
    <location>
        <begin position="43"/>
        <end position="67"/>
    </location>
</feature>
<dbReference type="Proteomes" id="UP000663865">
    <property type="component" value="Unassembled WGS sequence"/>
</dbReference>
<evidence type="ECO:0000313" key="4">
    <source>
        <dbReference type="Proteomes" id="UP000663865"/>
    </source>
</evidence>
<name>A0A818QSN8_9BILA</name>
<protein>
    <submittedName>
        <fullName evidence="2">Uncharacterized protein</fullName>
    </submittedName>
</protein>
<evidence type="ECO:0000256" key="1">
    <source>
        <dbReference type="SAM" id="MobiDB-lite"/>
    </source>
</evidence>
<dbReference type="Proteomes" id="UP000663838">
    <property type="component" value="Unassembled WGS sequence"/>
</dbReference>
<sequence>MTSGNCYVPDSVREELSHTATNDIAAINDRVNTFEKDIFLKKQQTEEQRDGARTLRNNHAKDADANLDKHDGLIQEMQNELKELENLQKKQTELYNQQRKLIDDFVRNKNEYDGQESSFKILEYELQQNQEKQRQLNEERQILQKECDEKQYKE</sequence>
<gene>
    <name evidence="2" type="ORF">KIK155_LOCUS23168</name>
    <name evidence="3" type="ORF">TOA249_LOCUS29675</name>
</gene>
<accession>A0A818QSN8</accession>
<dbReference type="AlphaFoldDB" id="A0A818QSN8"/>
<evidence type="ECO:0000313" key="2">
    <source>
        <dbReference type="EMBL" id="CAF3645472.1"/>
    </source>
</evidence>